<protein>
    <recommendedName>
        <fullName evidence="3">DUF4218 domain-containing protein</fullName>
    </recommendedName>
</protein>
<evidence type="ECO:0000259" key="3">
    <source>
        <dbReference type="Pfam" id="PF13960"/>
    </source>
</evidence>
<reference evidence="4" key="1">
    <citation type="submission" date="2022-08" db="UniProtKB">
        <authorList>
            <consortium name="EnsemblMetazoa"/>
        </authorList>
    </citation>
    <scope>IDENTIFICATION</scope>
    <source>
        <strain evidence="4">05x7-T-G4-1.051#20</strain>
    </source>
</reference>
<feature type="domain" description="DUF4218" evidence="3">
    <location>
        <begin position="628"/>
        <end position="719"/>
    </location>
</feature>
<dbReference type="PANTHER" id="PTHR10775">
    <property type="entry name" value="OS08G0208400 PROTEIN"/>
    <property type="match status" value="1"/>
</dbReference>
<dbReference type="InterPro" id="IPR004242">
    <property type="entry name" value="Transposase_21"/>
</dbReference>
<feature type="chain" id="PRO_5036457778" description="DUF4218 domain-containing protein" evidence="2">
    <location>
        <begin position="22"/>
        <end position="908"/>
    </location>
</feature>
<dbReference type="PANTHER" id="PTHR10775:SF185">
    <property type="entry name" value="OS08G0208400 PROTEIN"/>
    <property type="match status" value="1"/>
</dbReference>
<dbReference type="AlphaFoldDB" id="A0A8W8NPR1"/>
<feature type="signal peptide" evidence="2">
    <location>
        <begin position="1"/>
        <end position="21"/>
    </location>
</feature>
<dbReference type="Proteomes" id="UP000005408">
    <property type="component" value="Unassembled WGS sequence"/>
</dbReference>
<accession>A0A8W8NPR1</accession>
<proteinExistence type="predicted"/>
<dbReference type="EnsemblMetazoa" id="G8580.2">
    <property type="protein sequence ID" value="G8580.2:cds"/>
    <property type="gene ID" value="G8580"/>
</dbReference>
<evidence type="ECO:0000256" key="1">
    <source>
        <dbReference type="SAM" id="MobiDB-lite"/>
    </source>
</evidence>
<evidence type="ECO:0000256" key="2">
    <source>
        <dbReference type="SAM" id="SignalP"/>
    </source>
</evidence>
<dbReference type="Pfam" id="PF02992">
    <property type="entry name" value="Transposase_21"/>
    <property type="match status" value="1"/>
</dbReference>
<name>A0A8W8NPR1_MAGGI</name>
<keyword evidence="2" id="KW-0732">Signal</keyword>
<feature type="region of interest" description="Disordered" evidence="1">
    <location>
        <begin position="520"/>
        <end position="548"/>
    </location>
</feature>
<organism evidence="4 5">
    <name type="scientific">Magallana gigas</name>
    <name type="common">Pacific oyster</name>
    <name type="synonym">Crassostrea gigas</name>
    <dbReference type="NCBI Taxonomy" id="29159"/>
    <lineage>
        <taxon>Eukaryota</taxon>
        <taxon>Metazoa</taxon>
        <taxon>Spiralia</taxon>
        <taxon>Lophotrochozoa</taxon>
        <taxon>Mollusca</taxon>
        <taxon>Bivalvia</taxon>
        <taxon>Autobranchia</taxon>
        <taxon>Pteriomorphia</taxon>
        <taxon>Ostreida</taxon>
        <taxon>Ostreoidea</taxon>
        <taxon>Ostreidae</taxon>
        <taxon>Magallana</taxon>
    </lineage>
</organism>
<keyword evidence="5" id="KW-1185">Reference proteome</keyword>
<dbReference type="InterPro" id="IPR025452">
    <property type="entry name" value="DUF4218"/>
</dbReference>
<evidence type="ECO:0000313" key="5">
    <source>
        <dbReference type="Proteomes" id="UP000005408"/>
    </source>
</evidence>
<dbReference type="Pfam" id="PF13960">
    <property type="entry name" value="DUF4218"/>
    <property type="match status" value="1"/>
</dbReference>
<sequence>MHYSYLLFGICILIHCTQLVAMGSRSQPGTLKYCTCVKCQGAWISRYSFYKHKEKLTESLLSSPTPSFEYPESSFNAPEFTQPLFEGSSTSVLEAVTKHLYVFSVNHGMSKTALSDSLMCEKSSLPQPNHLPSSYKEARTLVAPLLMPLQKYDVCINDCVIFRDSGEYEYANLNECPQCLEPRKENGKSRKMFTYMPIGPRLSRWFGTENLCKLIYEKTLTVSRSENNEVIRDFTDSEQFHSWFKAGQVFENLGKNSCVPLSLFTDGVNPNRNSSACQKSMWPIILTWITLPPSVRQLLGPMMLMGIIPSGKNGSEPKSLEPYLSVVVDELLSLTEFTVLNSYTSAPMTVKVALLQYLCDIPGYSKLLHLSGHGGLRSCPYCQEHGHYCKHLRKTIHISNRTFLPSNHPLRNSEGFAVQGPDRNSRPKAYSLHEETALRDMYQQKPNKNQKQKQQKRTGLKGNYILQKLPYHNRLEQMSPDGMHTLADFISHLMEMLSGKYNGEKVLSCEKDFNRFPDIHSEISDDEKEQPKKKRKLDPNSKHDVTPPWSLSKEQIKIADERAQHVLYTNAEDISPGPHFSKLWTLRTMNSKIQFVTSGALERCIQGLLPPTQEKTLKCVCDVLKRMVSPVIHMSTLDELQKDTHEAFALLERDFPLTMQNLTTHLIHHVVEDLARFGPMYGRWLFPYERANGWITRQCLRKGLEESTVMETYAIYDWCVHMILSGKFNPVDALGKTSLMKTSERLMEKLDEDSSAVTGRKQHRKKNVLLTDSMKIHMRSFYMELGIGVIQFPDTVAEIHSSVEVTDSSDRNYKFVCDKYRGNKPPSIVKLPCVNNNQFAQVCFFLEHSVNSSIHHWAIVELFPLAEKCNSFFCMEDKPLQRKLFHSSLLGKPLVNVKNQGKVWILRD</sequence>
<evidence type="ECO:0000313" key="4">
    <source>
        <dbReference type="EnsemblMetazoa" id="G8580.2:cds"/>
    </source>
</evidence>